<dbReference type="Gene3D" id="1.25.10.10">
    <property type="entry name" value="Leucine-rich Repeat Variant"/>
    <property type="match status" value="3"/>
</dbReference>
<dbReference type="EMBL" id="JBEXIP010000101">
    <property type="protein sequence ID" value="MET8439209.1"/>
    <property type="molecule type" value="Genomic_DNA"/>
</dbReference>
<keyword evidence="3" id="KW-1185">Reference proteome</keyword>
<feature type="region of interest" description="Disordered" evidence="1">
    <location>
        <begin position="247"/>
        <end position="271"/>
    </location>
</feature>
<dbReference type="SMART" id="SM00567">
    <property type="entry name" value="EZ_HEAT"/>
    <property type="match status" value="4"/>
</dbReference>
<dbReference type="InterPro" id="IPR011989">
    <property type="entry name" value="ARM-like"/>
</dbReference>
<dbReference type="SUPFAM" id="SSF48371">
    <property type="entry name" value="ARM repeat"/>
    <property type="match status" value="1"/>
</dbReference>
<proteinExistence type="predicted"/>
<sequence length="725" mass="78606">MINDLNSIDWAALEHAYGPGDDVPGWLCGMVSPKPDARKEAFSDFYSKALHQGSVYSSTVASLPFLFAMADDPATPDRGAVVELLLNIGREVIDAEEIYAVVCGPDGEESTIYPDTANLMREHADAFVAYACDPDQRVRGAAIEGLGLFLDDAERAVALLRDHLETESGAAERGLVVRTMADLVLRLPAAAGPARPWFDALADNGSTTPDTRLAALVHRARCAPESVDDRTVPTAILLLREITPPPRLEEDRASTGPCTCETEPEPDPDVPGHIAAAFDDLERHGRVHAATTPLLTAFHEALGARFEDREALLTEQLRSADPGTRYDAIDMARRLITSWRGDHTRLVRLIGDRLQPHDFYTAAAAAEALGQLAGLAEPAREALAAYVTEHRPDAWASPHRVLRRAHQQAVVALAGLGDERALPSLLVALDTGTDAWRAVPAACHLPHAAAQLTPRLVRRLAEVDHSREQLGFGLTALTRTLSRLGDPAAVPALAYTVHTAVQHKQWHTAEPVLKALASFGPRAASALNVVRPLTDADNVGVRTAAASCVWELERRPETVVPLLERLLEHHRNFDAIDLAGRIGPPAAPVLPRLRQILNDQAEENARNESNDAAVLNTGNTWTLVHTASALWDIAGDCEADTVVSALLNAWKDNDSTARDVLACLNHMGQAARPALPRIKTTLEQPHRGNDRWSDAVASDLEIERICRSLVTRLRKLPEPTPAGEQ</sequence>
<gene>
    <name evidence="2" type="ORF">ABZV61_42540</name>
</gene>
<evidence type="ECO:0000256" key="1">
    <source>
        <dbReference type="SAM" id="MobiDB-lite"/>
    </source>
</evidence>
<evidence type="ECO:0000313" key="3">
    <source>
        <dbReference type="Proteomes" id="UP001550044"/>
    </source>
</evidence>
<evidence type="ECO:0000313" key="2">
    <source>
        <dbReference type="EMBL" id="MET8439209.1"/>
    </source>
</evidence>
<dbReference type="RefSeq" id="WP_356713633.1">
    <property type="nucleotide sequence ID" value="NZ_JBEXIP010000101.1"/>
</dbReference>
<protein>
    <submittedName>
        <fullName evidence="2">HEAT repeat domain-containing protein</fullName>
    </submittedName>
</protein>
<dbReference type="Proteomes" id="UP001550044">
    <property type="component" value="Unassembled WGS sequence"/>
</dbReference>
<dbReference type="InterPro" id="IPR016024">
    <property type="entry name" value="ARM-type_fold"/>
</dbReference>
<reference evidence="2 3" key="1">
    <citation type="submission" date="2024-06" db="EMBL/GenBank/DDBJ databases">
        <title>The Natural Products Discovery Center: Release of the First 8490 Sequenced Strains for Exploring Actinobacteria Biosynthetic Diversity.</title>
        <authorList>
            <person name="Kalkreuter E."/>
            <person name="Kautsar S.A."/>
            <person name="Yang D."/>
            <person name="Bader C.D."/>
            <person name="Teijaro C.N."/>
            <person name="Fluegel L."/>
            <person name="Davis C.M."/>
            <person name="Simpson J.R."/>
            <person name="Lauterbach L."/>
            <person name="Steele A.D."/>
            <person name="Gui C."/>
            <person name="Meng S."/>
            <person name="Li G."/>
            <person name="Viehrig K."/>
            <person name="Ye F."/>
            <person name="Su P."/>
            <person name="Kiefer A.F."/>
            <person name="Nichols A."/>
            <person name="Cepeda A.J."/>
            <person name="Yan W."/>
            <person name="Fan B."/>
            <person name="Jiang Y."/>
            <person name="Adhikari A."/>
            <person name="Zheng C.-J."/>
            <person name="Schuster L."/>
            <person name="Cowan T.M."/>
            <person name="Smanski M.J."/>
            <person name="Chevrette M.G."/>
            <person name="De Carvalho L.P.S."/>
            <person name="Shen B."/>
        </authorList>
    </citation>
    <scope>NUCLEOTIDE SEQUENCE [LARGE SCALE GENOMIC DNA]</scope>
    <source>
        <strain evidence="2 3">NPDC005137</strain>
    </source>
</reference>
<comment type="caution">
    <text evidence="2">The sequence shown here is derived from an EMBL/GenBank/DDBJ whole genome shotgun (WGS) entry which is preliminary data.</text>
</comment>
<name>A0ABV2UMX6_9ACTN</name>
<organism evidence="2 3">
    <name type="scientific">Streptomyces sp. 900116325</name>
    <dbReference type="NCBI Taxonomy" id="3154295"/>
    <lineage>
        <taxon>Bacteria</taxon>
        <taxon>Bacillati</taxon>
        <taxon>Actinomycetota</taxon>
        <taxon>Actinomycetes</taxon>
        <taxon>Kitasatosporales</taxon>
        <taxon>Streptomycetaceae</taxon>
        <taxon>Streptomyces</taxon>
    </lineage>
</organism>
<dbReference type="InterPro" id="IPR004155">
    <property type="entry name" value="PBS_lyase_HEAT"/>
</dbReference>
<accession>A0ABV2UMX6</accession>